<dbReference type="InterPro" id="IPR000477">
    <property type="entry name" value="RT_dom"/>
</dbReference>
<dbReference type="PANTHER" id="PTHR33050:SF7">
    <property type="entry name" value="RIBONUCLEASE H"/>
    <property type="match status" value="1"/>
</dbReference>
<protein>
    <recommendedName>
        <fullName evidence="2">ribonuclease H</fullName>
        <ecNumber evidence="2">3.1.26.4</ecNumber>
    </recommendedName>
</protein>
<dbReference type="PANTHER" id="PTHR33050">
    <property type="entry name" value="REVERSE TRANSCRIPTASE DOMAIN-CONTAINING PROTEIN"/>
    <property type="match status" value="1"/>
</dbReference>
<dbReference type="Proteomes" id="UP001274896">
    <property type="component" value="Unassembled WGS sequence"/>
</dbReference>
<reference evidence="4" key="1">
    <citation type="submission" date="2023-06" db="EMBL/GenBank/DDBJ databases">
        <title>Male Hemibagrus guttatus genome.</title>
        <authorList>
            <person name="Bian C."/>
        </authorList>
    </citation>
    <scope>NUCLEOTIDE SEQUENCE</scope>
    <source>
        <strain evidence="4">Male_cb2023</strain>
        <tissue evidence="4">Muscle</tissue>
    </source>
</reference>
<gene>
    <name evidence="4" type="ORF">QTP70_012725</name>
</gene>
<evidence type="ECO:0000256" key="2">
    <source>
        <dbReference type="ARBA" id="ARBA00012180"/>
    </source>
</evidence>
<feature type="domain" description="Reverse transcriptase" evidence="3">
    <location>
        <begin position="69"/>
        <end position="250"/>
    </location>
</feature>
<evidence type="ECO:0000259" key="3">
    <source>
        <dbReference type="PROSITE" id="PS50878"/>
    </source>
</evidence>
<keyword evidence="5" id="KW-1185">Reference proteome</keyword>
<comment type="caution">
    <text evidence="4">The sequence shown here is derived from an EMBL/GenBank/DDBJ whole genome shotgun (WGS) entry which is preliminary data.</text>
</comment>
<dbReference type="AlphaFoldDB" id="A0AAE0RI41"/>
<proteinExistence type="inferred from homology"/>
<dbReference type="PROSITE" id="PS50878">
    <property type="entry name" value="RT_POL"/>
    <property type="match status" value="1"/>
</dbReference>
<dbReference type="Pfam" id="PF00078">
    <property type="entry name" value="RVT_1"/>
    <property type="match status" value="1"/>
</dbReference>
<accession>A0AAE0RI41</accession>
<dbReference type="Gene3D" id="3.30.70.270">
    <property type="match status" value="1"/>
</dbReference>
<dbReference type="InterPro" id="IPR052055">
    <property type="entry name" value="Hepadnavirus_pol/RT"/>
</dbReference>
<dbReference type="SUPFAM" id="SSF56672">
    <property type="entry name" value="DNA/RNA polymerases"/>
    <property type="match status" value="1"/>
</dbReference>
<comment type="similarity">
    <text evidence="1">Belongs to the beta type-B retroviral polymerase family. HERV class-II K(HML-2) pol subfamily.</text>
</comment>
<dbReference type="Gene3D" id="3.10.10.10">
    <property type="entry name" value="HIV Type 1 Reverse Transcriptase, subunit A, domain 1"/>
    <property type="match status" value="1"/>
</dbReference>
<dbReference type="EC" id="3.1.26.4" evidence="2"/>
<evidence type="ECO:0000313" key="4">
    <source>
        <dbReference type="EMBL" id="KAK3553888.1"/>
    </source>
</evidence>
<organism evidence="4 5">
    <name type="scientific">Hemibagrus guttatus</name>
    <dbReference type="NCBI Taxonomy" id="175788"/>
    <lineage>
        <taxon>Eukaryota</taxon>
        <taxon>Metazoa</taxon>
        <taxon>Chordata</taxon>
        <taxon>Craniata</taxon>
        <taxon>Vertebrata</taxon>
        <taxon>Euteleostomi</taxon>
        <taxon>Actinopterygii</taxon>
        <taxon>Neopterygii</taxon>
        <taxon>Teleostei</taxon>
        <taxon>Ostariophysi</taxon>
        <taxon>Siluriformes</taxon>
        <taxon>Bagridae</taxon>
        <taxon>Hemibagrus</taxon>
    </lineage>
</organism>
<evidence type="ECO:0000313" key="5">
    <source>
        <dbReference type="Proteomes" id="UP001274896"/>
    </source>
</evidence>
<sequence length="287" mass="32445">METRTENQPLQQQFKADTIVSNIHRSPICPQVIHVEPSQAAVSTTKLRDFNRNTMASAWISACLVDISSWMMAHQLKLNPSKTELLVIPEGRGLHPVLDLRALNSALRKFRFKRLTTKLIASQIRAEDWFVTIDLKDAYFHIGIQPEHRKFLRFAFGGKVYQFRVLPFGLALSPCTFTKCMDATLVPLRLQGIRVLNYVDDWLSLAHSKAMAASHRDVGLVHMRSLGLKINPEKCVLSLSQRNSFLEAIWDSTRMQSYLSPARVASILSAVNAFRLDQSVSVAKAQD</sequence>
<dbReference type="CDD" id="cd03714">
    <property type="entry name" value="RT_DIRS1"/>
    <property type="match status" value="1"/>
</dbReference>
<dbReference type="InterPro" id="IPR043502">
    <property type="entry name" value="DNA/RNA_pol_sf"/>
</dbReference>
<name>A0AAE0RI41_9TELE</name>
<evidence type="ECO:0000256" key="1">
    <source>
        <dbReference type="ARBA" id="ARBA00010879"/>
    </source>
</evidence>
<dbReference type="GO" id="GO:0004523">
    <property type="term" value="F:RNA-DNA hybrid ribonuclease activity"/>
    <property type="evidence" value="ECO:0007669"/>
    <property type="project" value="UniProtKB-EC"/>
</dbReference>
<dbReference type="InterPro" id="IPR043128">
    <property type="entry name" value="Rev_trsase/Diguanyl_cyclase"/>
</dbReference>
<dbReference type="EMBL" id="JAUCMX010000002">
    <property type="protein sequence ID" value="KAK3553888.1"/>
    <property type="molecule type" value="Genomic_DNA"/>
</dbReference>